<evidence type="ECO:0000313" key="2">
    <source>
        <dbReference type="EMBL" id="SDQ74013.1"/>
    </source>
</evidence>
<accession>A0A1H1DC01</accession>
<keyword evidence="1" id="KW-0812">Transmembrane</keyword>
<keyword evidence="1" id="KW-1133">Transmembrane helix</keyword>
<sequence>MTTSESAESASSGGLFLVGVVLAVVVGMAVFGYGLLLVPGSALGGAWIAAIGLSLLLSALLATERVGGRLGLSAAGRRTASLAFAALAVVLLVAFVVVNYASVGPGVTETSG</sequence>
<organism evidence="2 3">
    <name type="scientific">Halopelagius longus</name>
    <dbReference type="NCBI Taxonomy" id="1236180"/>
    <lineage>
        <taxon>Archaea</taxon>
        <taxon>Methanobacteriati</taxon>
        <taxon>Methanobacteriota</taxon>
        <taxon>Stenosarchaea group</taxon>
        <taxon>Halobacteria</taxon>
        <taxon>Halobacteriales</taxon>
        <taxon>Haloferacaceae</taxon>
    </lineage>
</organism>
<dbReference type="EMBL" id="FNKQ01000003">
    <property type="protein sequence ID" value="SDQ74013.1"/>
    <property type="molecule type" value="Genomic_DNA"/>
</dbReference>
<name>A0A1H1DC01_9EURY</name>
<evidence type="ECO:0000256" key="1">
    <source>
        <dbReference type="SAM" id="Phobius"/>
    </source>
</evidence>
<feature type="transmembrane region" description="Helical" evidence="1">
    <location>
        <begin position="42"/>
        <end position="62"/>
    </location>
</feature>
<feature type="transmembrane region" description="Helical" evidence="1">
    <location>
        <begin position="82"/>
        <end position="102"/>
    </location>
</feature>
<reference evidence="3" key="1">
    <citation type="submission" date="2016-10" db="EMBL/GenBank/DDBJ databases">
        <authorList>
            <person name="Varghese N."/>
            <person name="Submissions S."/>
        </authorList>
    </citation>
    <scope>NUCLEOTIDE SEQUENCE [LARGE SCALE GENOMIC DNA]</scope>
    <source>
        <strain evidence="3">CGMCC 1.12397</strain>
    </source>
</reference>
<protein>
    <submittedName>
        <fullName evidence="2">Uncharacterized protein</fullName>
    </submittedName>
</protein>
<dbReference type="AlphaFoldDB" id="A0A1H1DC01"/>
<feature type="transmembrane region" description="Helical" evidence="1">
    <location>
        <begin position="12"/>
        <end position="36"/>
    </location>
</feature>
<gene>
    <name evidence="2" type="ORF">SAMN05216278_2337</name>
</gene>
<dbReference type="RefSeq" id="WP_175454438.1">
    <property type="nucleotide sequence ID" value="NZ_FNKQ01000003.1"/>
</dbReference>
<proteinExistence type="predicted"/>
<keyword evidence="1" id="KW-0472">Membrane</keyword>
<evidence type="ECO:0000313" key="3">
    <source>
        <dbReference type="Proteomes" id="UP000199289"/>
    </source>
</evidence>
<dbReference type="Proteomes" id="UP000199289">
    <property type="component" value="Unassembled WGS sequence"/>
</dbReference>